<keyword evidence="4 12" id="KW-0963">Cytoplasm</keyword>
<dbReference type="InterPro" id="IPR002314">
    <property type="entry name" value="aa-tRNA-synt_IIb"/>
</dbReference>
<evidence type="ECO:0000256" key="12">
    <source>
        <dbReference type="HAMAP-Rule" id="MF_00176"/>
    </source>
</evidence>
<evidence type="ECO:0000256" key="14">
    <source>
        <dbReference type="PIRSR" id="PIRSR001529-2"/>
    </source>
</evidence>
<feature type="domain" description="Aminoacyl-transfer RNA synthetases class-II family profile" evidence="16">
    <location>
        <begin position="172"/>
        <end position="409"/>
    </location>
</feature>
<keyword evidence="9 12" id="KW-0030">Aminoacyl-tRNA synthetase</keyword>
<comment type="subunit">
    <text evidence="12">Homodimer. The tRNA molecule binds across the dimer.</text>
</comment>
<organism evidence="17">
    <name type="scientific">uncultured Bacillota bacterium</name>
    <dbReference type="NCBI Taxonomy" id="344338"/>
    <lineage>
        <taxon>Bacteria</taxon>
        <taxon>Bacillati</taxon>
        <taxon>Bacillota</taxon>
        <taxon>environmental samples</taxon>
    </lineage>
</organism>
<comment type="domain">
    <text evidence="12">Consists of two distinct domains, a catalytic core and a N-terminal extension that is involved in tRNA binding.</text>
</comment>
<evidence type="ECO:0000256" key="6">
    <source>
        <dbReference type="ARBA" id="ARBA00022741"/>
    </source>
</evidence>
<gene>
    <name evidence="12 17" type="primary">serS</name>
    <name evidence="17" type="ORF">Firmicute1046_2500</name>
</gene>
<dbReference type="SUPFAM" id="SSF46589">
    <property type="entry name" value="tRNA-binding arm"/>
    <property type="match status" value="1"/>
</dbReference>
<feature type="binding site" evidence="13">
    <location>
        <position position="261"/>
    </location>
    <ligand>
        <name>L-serine</name>
        <dbReference type="ChEBI" id="CHEBI:33384"/>
    </ligand>
</feature>
<evidence type="ECO:0000256" key="13">
    <source>
        <dbReference type="PIRSR" id="PIRSR001529-1"/>
    </source>
</evidence>
<evidence type="ECO:0000256" key="10">
    <source>
        <dbReference type="ARBA" id="ARBA00047929"/>
    </source>
</evidence>
<feature type="binding site" evidence="13">
    <location>
        <position position="230"/>
    </location>
    <ligand>
        <name>L-serine</name>
        <dbReference type="ChEBI" id="CHEBI:33384"/>
    </ligand>
</feature>
<dbReference type="Pfam" id="PF00587">
    <property type="entry name" value="tRNA-synt_2b"/>
    <property type="match status" value="1"/>
</dbReference>
<comment type="subcellular location">
    <subcellularLocation>
        <location evidence="1 12">Cytoplasm</location>
    </subcellularLocation>
</comment>
<keyword evidence="7 12" id="KW-0067">ATP-binding</keyword>
<evidence type="ECO:0000256" key="15">
    <source>
        <dbReference type="SAM" id="Coils"/>
    </source>
</evidence>
<comment type="similarity">
    <text evidence="3 12">Belongs to the class-II aminoacyl-tRNA synthetase family. Type-1 seryl-tRNA synthetase subfamily.</text>
</comment>
<feature type="binding site" evidence="12 14">
    <location>
        <begin position="261"/>
        <end position="263"/>
    </location>
    <ligand>
        <name>ATP</name>
        <dbReference type="ChEBI" id="CHEBI:30616"/>
    </ligand>
</feature>
<comment type="function">
    <text evidence="12">Catalyzes the attachment of serine to tRNA(Ser). Is also able to aminoacylate tRNA(Sec) with serine, to form the misacylated tRNA L-seryl-tRNA(Sec), which will be further converted into selenocysteinyl-tRNA(Sec).</text>
</comment>
<dbReference type="InterPro" id="IPR045864">
    <property type="entry name" value="aa-tRNA-synth_II/BPL/LPL"/>
</dbReference>
<feature type="binding site" evidence="13">
    <location>
        <position position="382"/>
    </location>
    <ligand>
        <name>L-serine</name>
        <dbReference type="ChEBI" id="CHEBI:33384"/>
    </ligand>
</feature>
<sequence length="426" mass="48447">MIDIKLLRTEPEKVIQALQRRKENIDIDGLLKLDKQRREVMFEVEQMKSKQNTVSKQIPVLKKEGKDTTEIFAEMKNLSDEIKTLDEQVRELDAKIEEVLYTIPNIPNETVPDGDSDEDNVEVRKFMEPTKFSFEAKAHWDLGDALGILDAPSAAKVTGARFTFYKGAGAALERAVINFYLDTHTRKNGYKEVFPPYMVHRSSMMGTGQLPKFEEDAFKVANTDYFLVPTAEVPVTNLHRDEILDGNQLPIKYAAYSACFRAEAGSAGRDTRGLIRQHQFNKVELVKFAEPEHSYEELEKLVNDAESVLQALKLPYHVVKICIGDLGFTAAMKYDIEVWMPSYDRYVEISSCSNFEDFQARRANIRYKKNPKDKAQYVHTLNGSGVAIGRTVAAILENYQNEDGSITVPEVLRPYMGGLEKIEPEK</sequence>
<dbReference type="PROSITE" id="PS50862">
    <property type="entry name" value="AA_TRNA_LIGASE_II"/>
    <property type="match status" value="1"/>
</dbReference>
<reference evidence="17" key="1">
    <citation type="journal article" date="2020" name="J. ISSAAS">
        <title>Lactobacilli and other gastrointestinal microbiota of Peromyscus leucopus, reservoir host for agents of Lyme disease and other zoonoses in North America.</title>
        <authorList>
            <person name="Milovic A."/>
            <person name="Bassam K."/>
            <person name="Shao H."/>
            <person name="Chatzistamou I."/>
            <person name="Tufts D.M."/>
            <person name="Diuk-Wasser M."/>
            <person name="Barbour A.G."/>
        </authorList>
    </citation>
    <scope>NUCLEOTIDE SEQUENCE</scope>
    <source>
        <strain evidence="17">LL40</strain>
    </source>
</reference>
<dbReference type="GO" id="GO:0005524">
    <property type="term" value="F:ATP binding"/>
    <property type="evidence" value="ECO:0007669"/>
    <property type="project" value="UniProtKB-UniRule"/>
</dbReference>
<dbReference type="PANTHER" id="PTHR43697">
    <property type="entry name" value="SERYL-TRNA SYNTHETASE"/>
    <property type="match status" value="1"/>
</dbReference>
<dbReference type="InterPro" id="IPR006195">
    <property type="entry name" value="aa-tRNA-synth_II"/>
</dbReference>
<dbReference type="UniPathway" id="UPA00906">
    <property type="reaction ID" value="UER00895"/>
</dbReference>
<evidence type="ECO:0000313" key="17">
    <source>
        <dbReference type="EMBL" id="QGT51174.1"/>
    </source>
</evidence>
<dbReference type="EC" id="6.1.1.11" evidence="12"/>
<dbReference type="GO" id="GO:0016740">
    <property type="term" value="F:transferase activity"/>
    <property type="evidence" value="ECO:0007669"/>
    <property type="project" value="UniProtKB-ARBA"/>
</dbReference>
<evidence type="ECO:0000259" key="16">
    <source>
        <dbReference type="PROSITE" id="PS50862"/>
    </source>
</evidence>
<dbReference type="Gene3D" id="3.30.930.10">
    <property type="entry name" value="Bira Bifunctional Protein, Domain 2"/>
    <property type="match status" value="1"/>
</dbReference>
<protein>
    <recommendedName>
        <fullName evidence="12">Serine--tRNA ligase</fullName>
        <ecNumber evidence="12">6.1.1.11</ecNumber>
    </recommendedName>
    <alternativeName>
        <fullName evidence="12">Seryl-tRNA synthetase</fullName>
        <shortName evidence="12">SerRS</shortName>
    </alternativeName>
    <alternativeName>
        <fullName evidence="12">Seryl-tRNA(Ser/Sec) synthetase</fullName>
    </alternativeName>
</protein>
<evidence type="ECO:0000256" key="1">
    <source>
        <dbReference type="ARBA" id="ARBA00004496"/>
    </source>
</evidence>
<dbReference type="GO" id="GO:0016260">
    <property type="term" value="P:selenocysteine biosynthetic process"/>
    <property type="evidence" value="ECO:0007669"/>
    <property type="project" value="UniProtKB-UniRule"/>
</dbReference>
<evidence type="ECO:0000256" key="5">
    <source>
        <dbReference type="ARBA" id="ARBA00022598"/>
    </source>
</evidence>
<dbReference type="HAMAP" id="MF_00176">
    <property type="entry name" value="Ser_tRNA_synth_type1"/>
    <property type="match status" value="1"/>
</dbReference>
<dbReference type="InterPro" id="IPR033729">
    <property type="entry name" value="SerRS_core"/>
</dbReference>
<evidence type="ECO:0000256" key="9">
    <source>
        <dbReference type="ARBA" id="ARBA00023146"/>
    </source>
</evidence>
<evidence type="ECO:0000256" key="4">
    <source>
        <dbReference type="ARBA" id="ARBA00022490"/>
    </source>
</evidence>
<feature type="binding site" evidence="12">
    <location>
        <begin position="230"/>
        <end position="232"/>
    </location>
    <ligand>
        <name>L-serine</name>
        <dbReference type="ChEBI" id="CHEBI:33384"/>
    </ligand>
</feature>
<feature type="coiled-coil region" evidence="15">
    <location>
        <begin position="75"/>
        <end position="102"/>
    </location>
</feature>
<dbReference type="PIRSF" id="PIRSF001529">
    <property type="entry name" value="Ser-tRNA-synth_IIa"/>
    <property type="match status" value="1"/>
</dbReference>
<feature type="binding site" evidence="12">
    <location>
        <position position="384"/>
    </location>
    <ligand>
        <name>L-serine</name>
        <dbReference type="ChEBI" id="CHEBI:33384"/>
    </ligand>
</feature>
<dbReference type="GO" id="GO:0006434">
    <property type="term" value="P:seryl-tRNA aminoacylation"/>
    <property type="evidence" value="ECO:0007669"/>
    <property type="project" value="UniProtKB-UniRule"/>
</dbReference>
<name>A0A650EQF3_9FIRM</name>
<dbReference type="PRINTS" id="PR00981">
    <property type="entry name" value="TRNASYNTHSER"/>
</dbReference>
<evidence type="ECO:0000256" key="11">
    <source>
        <dbReference type="ARBA" id="ARBA00048823"/>
    </source>
</evidence>
<dbReference type="GO" id="GO:0004828">
    <property type="term" value="F:serine-tRNA ligase activity"/>
    <property type="evidence" value="ECO:0007669"/>
    <property type="project" value="UniProtKB-UniRule"/>
</dbReference>
<keyword evidence="15" id="KW-0175">Coiled coil</keyword>
<dbReference type="Pfam" id="PF02403">
    <property type="entry name" value="Seryl_tRNA_N"/>
    <property type="match status" value="1"/>
</dbReference>
<keyword evidence="6 12" id="KW-0547">Nucleotide-binding</keyword>
<dbReference type="Gene3D" id="1.10.287.40">
    <property type="entry name" value="Serine-tRNA synthetase, tRNA binding domain"/>
    <property type="match status" value="1"/>
</dbReference>
<dbReference type="PANTHER" id="PTHR43697:SF1">
    <property type="entry name" value="SERINE--TRNA LIGASE"/>
    <property type="match status" value="1"/>
</dbReference>
<comment type="catalytic activity">
    <reaction evidence="11 12">
        <text>tRNA(Ser) + L-serine + ATP = L-seryl-tRNA(Ser) + AMP + diphosphate + H(+)</text>
        <dbReference type="Rhea" id="RHEA:12292"/>
        <dbReference type="Rhea" id="RHEA-COMP:9669"/>
        <dbReference type="Rhea" id="RHEA-COMP:9703"/>
        <dbReference type="ChEBI" id="CHEBI:15378"/>
        <dbReference type="ChEBI" id="CHEBI:30616"/>
        <dbReference type="ChEBI" id="CHEBI:33019"/>
        <dbReference type="ChEBI" id="CHEBI:33384"/>
        <dbReference type="ChEBI" id="CHEBI:78442"/>
        <dbReference type="ChEBI" id="CHEBI:78533"/>
        <dbReference type="ChEBI" id="CHEBI:456215"/>
        <dbReference type="EC" id="6.1.1.11"/>
    </reaction>
</comment>
<dbReference type="InterPro" id="IPR042103">
    <property type="entry name" value="SerRS_1_N_sf"/>
</dbReference>
<dbReference type="GO" id="GO:0005737">
    <property type="term" value="C:cytoplasm"/>
    <property type="evidence" value="ECO:0007669"/>
    <property type="project" value="UniProtKB-SubCell"/>
</dbReference>
<dbReference type="InterPro" id="IPR002317">
    <property type="entry name" value="Ser-tRNA-ligase_type_1"/>
</dbReference>
<comment type="catalytic activity">
    <reaction evidence="10 12">
        <text>tRNA(Sec) + L-serine + ATP = L-seryl-tRNA(Sec) + AMP + diphosphate + H(+)</text>
        <dbReference type="Rhea" id="RHEA:42580"/>
        <dbReference type="Rhea" id="RHEA-COMP:9742"/>
        <dbReference type="Rhea" id="RHEA-COMP:10128"/>
        <dbReference type="ChEBI" id="CHEBI:15378"/>
        <dbReference type="ChEBI" id="CHEBI:30616"/>
        <dbReference type="ChEBI" id="CHEBI:33019"/>
        <dbReference type="ChEBI" id="CHEBI:33384"/>
        <dbReference type="ChEBI" id="CHEBI:78442"/>
        <dbReference type="ChEBI" id="CHEBI:78533"/>
        <dbReference type="ChEBI" id="CHEBI:456215"/>
        <dbReference type="EC" id="6.1.1.11"/>
    </reaction>
</comment>
<dbReference type="CDD" id="cd00770">
    <property type="entry name" value="SerRS_core"/>
    <property type="match status" value="1"/>
</dbReference>
<evidence type="ECO:0000256" key="8">
    <source>
        <dbReference type="ARBA" id="ARBA00022917"/>
    </source>
</evidence>
<dbReference type="InterPro" id="IPR010978">
    <property type="entry name" value="tRNA-bd_arm"/>
</dbReference>
<feature type="binding site" evidence="12 14">
    <location>
        <begin position="348"/>
        <end position="351"/>
    </location>
    <ligand>
        <name>ATP</name>
        <dbReference type="ChEBI" id="CHEBI:30616"/>
    </ligand>
</feature>
<dbReference type="EMBL" id="MN577573">
    <property type="protein sequence ID" value="QGT51174.1"/>
    <property type="molecule type" value="Genomic_DNA"/>
</dbReference>
<keyword evidence="8 12" id="KW-0648">Protein biosynthesis</keyword>
<feature type="binding site" evidence="12 13">
    <location>
        <position position="284"/>
    </location>
    <ligand>
        <name>L-serine</name>
        <dbReference type="ChEBI" id="CHEBI:33384"/>
    </ligand>
</feature>
<dbReference type="AlphaFoldDB" id="A0A650EQF3"/>
<proteinExistence type="inferred from homology"/>
<dbReference type="SUPFAM" id="SSF55681">
    <property type="entry name" value="Class II aaRS and biotin synthetases"/>
    <property type="match status" value="1"/>
</dbReference>
<evidence type="ECO:0000256" key="2">
    <source>
        <dbReference type="ARBA" id="ARBA00005045"/>
    </source>
</evidence>
<dbReference type="GO" id="GO:0140096">
    <property type="term" value="F:catalytic activity, acting on a protein"/>
    <property type="evidence" value="ECO:0007669"/>
    <property type="project" value="UniProtKB-ARBA"/>
</dbReference>
<comment type="caution">
    <text evidence="12">Lacks conserved residue(s) required for the propagation of feature annotation.</text>
</comment>
<dbReference type="NCBIfam" id="TIGR00414">
    <property type="entry name" value="serS"/>
    <property type="match status" value="1"/>
</dbReference>
<keyword evidence="5 12" id="KW-0436">Ligase</keyword>
<comment type="pathway">
    <text evidence="2 12">Aminoacyl-tRNA biosynthesis; selenocysteinyl-tRNA(Sec) biosynthesis; L-seryl-tRNA(Sec) from L-serine and tRNA(Sec): step 1/1.</text>
</comment>
<accession>A0A650EQF3</accession>
<evidence type="ECO:0000256" key="3">
    <source>
        <dbReference type="ARBA" id="ARBA00010728"/>
    </source>
</evidence>
<evidence type="ECO:0000256" key="7">
    <source>
        <dbReference type="ARBA" id="ARBA00022840"/>
    </source>
</evidence>
<dbReference type="InterPro" id="IPR015866">
    <property type="entry name" value="Ser-tRNA-synth_1_N"/>
</dbReference>